<organism evidence="1 2">
    <name type="scientific">Fusarium acuminatum</name>
    <dbReference type="NCBI Taxonomy" id="5515"/>
    <lineage>
        <taxon>Eukaryota</taxon>
        <taxon>Fungi</taxon>
        <taxon>Dikarya</taxon>
        <taxon>Ascomycota</taxon>
        <taxon>Pezizomycotina</taxon>
        <taxon>Sordariomycetes</taxon>
        <taxon>Hypocreomycetidae</taxon>
        <taxon>Hypocreales</taxon>
        <taxon>Nectriaceae</taxon>
        <taxon>Fusarium</taxon>
        <taxon>Fusarium tricinctum species complex</taxon>
    </lineage>
</organism>
<dbReference type="Gene3D" id="3.30.420.40">
    <property type="match status" value="1"/>
</dbReference>
<dbReference type="PANTHER" id="PTHR14187">
    <property type="entry name" value="ALPHA KINASE/ELONGATION FACTOR 2 KINASE"/>
    <property type="match status" value="1"/>
</dbReference>
<proteinExistence type="predicted"/>
<dbReference type="EMBL" id="CP151260">
    <property type="protein sequence ID" value="WZH40085.1"/>
    <property type="molecule type" value="Genomic_DNA"/>
</dbReference>
<dbReference type="CDD" id="cd10170">
    <property type="entry name" value="ASKHA_NBD_HSP70"/>
    <property type="match status" value="1"/>
</dbReference>
<reference evidence="1 2" key="1">
    <citation type="submission" date="2024-04" db="EMBL/GenBank/DDBJ databases">
        <title>Complete genome sequence of Fusarium acuminatum.</title>
        <authorList>
            <person name="Lan B."/>
        </authorList>
    </citation>
    <scope>NUCLEOTIDE SEQUENCE [LARGE SCALE GENOMIC DNA]</scope>
    <source>
        <strain evidence="1">1A</strain>
    </source>
</reference>
<accession>A0ABZ2WI39</accession>
<dbReference type="PANTHER" id="PTHR14187:SF5">
    <property type="entry name" value="HEAT SHOCK 70 KDA PROTEIN 12A"/>
    <property type="match status" value="1"/>
</dbReference>
<evidence type="ECO:0000313" key="2">
    <source>
        <dbReference type="Proteomes" id="UP001489902"/>
    </source>
</evidence>
<keyword evidence="2" id="KW-1185">Reference proteome</keyword>
<evidence type="ECO:0000313" key="1">
    <source>
        <dbReference type="EMBL" id="WZH40085.1"/>
    </source>
</evidence>
<gene>
    <name evidence="1" type="ORF">QYS62_001012</name>
</gene>
<protein>
    <submittedName>
        <fullName evidence="1">Mitochondrial-type heat shock 70</fullName>
    </submittedName>
</protein>
<dbReference type="InterPro" id="IPR043129">
    <property type="entry name" value="ATPase_NBD"/>
</dbReference>
<dbReference type="SUPFAM" id="SSF53067">
    <property type="entry name" value="Actin-like ATPase domain"/>
    <property type="match status" value="1"/>
</dbReference>
<sequence>MTANEPVDDFIIIGIDFGTTYSGIAWAYSREPEEIELVTSWDSELNHCSDVEKAPTQLFYDNDKDTTWGYSVPADKDALKWFKLLLLDTADIPANMLSSSQLRKARNLLSGIKKDPVEVIACFLRKIWNHAIDSICRSVGVDLVQKSRFHVVITLPAIWPPYAQQRMKQAARVSGILDDRSCGETTLRFISEPEAAALATIKDLSKRSTIKDLISYVVESTAPFIVKECVQGGLCGGVFLDERFLELIKSKVAPGSWSSVSSSDEKKFLNDGWEHGIKPQFSNQNRTWLERWTAICRGAVVHGITSYGLSTTVGVRVGARIARRSYGVCFNTKFNPEIHDISDRFWANDQQEWLAKEQMKWFLKEGDNMMTKKPVRQDYFRLYSGHIGQVKMTIYSSSQLPPPKTWGPAVQTLCEIHWTQDVDIESLPTYTNTLGKVYHKLKYEVEMTCDDGIVDFTIYYQGKRVGAHNVDVQFR</sequence>
<name>A0ABZ2WI39_9HYPO</name>
<keyword evidence="1" id="KW-0346">Stress response</keyword>
<dbReference type="Proteomes" id="UP001489902">
    <property type="component" value="Chromosome 1"/>
</dbReference>